<comment type="caution">
    <text evidence="3">The sequence shown here is derived from an EMBL/GenBank/DDBJ whole genome shotgun (WGS) entry which is preliminary data.</text>
</comment>
<name>A0ABU1AY67_9BACT</name>
<dbReference type="RefSeq" id="WP_308951892.1">
    <property type="nucleotide sequence ID" value="NZ_JARXHW010000051.1"/>
</dbReference>
<dbReference type="EMBL" id="JARXHW010000051">
    <property type="protein sequence ID" value="MDQ8209096.1"/>
    <property type="molecule type" value="Genomic_DNA"/>
</dbReference>
<dbReference type="PANTHER" id="PTHR34047:SF8">
    <property type="entry name" value="PROTEIN YKFC"/>
    <property type="match status" value="1"/>
</dbReference>
<sequence length="528" mass="61072">MQFDISDLNIPLAISRVKRDMRDDWFADPLQYKDILTAAAVTDWFDGEVEIQPTESLNIPKTGFVIRSAREMFIHERVLYQALVDKLIEAYDPLLRPSAVYSHRLRSGQKSFIFQNTIDAWKAFNDDADALMDDDDKVIVVTDIQNYYQCIHFDRLCEQLLNEEPNSDGSFQNTILRLRQLLSGWNPDGVGLPQNRDPSSFLGNIFLRGVDEHMILAGYNYTRYMDDIRIVCGNVFEARKALQELIIKLRDYDLGVNGKKTKIIQRTQDEYRDEIPRTNEELDVINSLLAQRNVRSVRRAREMLDALADRLLESDDTHGKEFKFCINRIERLARCEDINYDPTRFVDAAIELLVDQPWSTEMLVRLLRSSNLSAQQEERVVDLALCEERNIYEWQSYMLWQLIAIKNPAHRSDEIRRTARDGVSGNRTVPFKAGSALYIGACGNSHDKRHLLQRSSETRSNMLLRSVAIATQRTNATTDRARRESVVPSHYLESTDDYLESIGTPQFFAPLPQIKASQIYDDLPCFYF</sequence>
<dbReference type="GO" id="GO:0003964">
    <property type="term" value="F:RNA-directed DNA polymerase activity"/>
    <property type="evidence" value="ECO:0007669"/>
    <property type="project" value="UniProtKB-KW"/>
</dbReference>
<comment type="similarity">
    <text evidence="1">Belongs to the bacterial reverse transcriptase family.</text>
</comment>
<dbReference type="CDD" id="cd01646">
    <property type="entry name" value="RT_Bac_retron_I"/>
    <property type="match status" value="1"/>
</dbReference>
<proteinExistence type="inferred from homology"/>
<reference evidence="3 4" key="1">
    <citation type="submission" date="2023-04" db="EMBL/GenBank/DDBJ databases">
        <title>A novel bacteria isolated from coastal sediment.</title>
        <authorList>
            <person name="Liu X.-J."/>
            <person name="Du Z.-J."/>
        </authorList>
    </citation>
    <scope>NUCLEOTIDE SEQUENCE [LARGE SCALE GENOMIC DNA]</scope>
    <source>
        <strain evidence="3 4">SDUM461003</strain>
    </source>
</reference>
<dbReference type="InterPro" id="IPR051083">
    <property type="entry name" value="GrpII_Intron_Splice-Mob/Def"/>
</dbReference>
<evidence type="ECO:0000313" key="3">
    <source>
        <dbReference type="EMBL" id="MDQ8209096.1"/>
    </source>
</evidence>
<evidence type="ECO:0000313" key="4">
    <source>
        <dbReference type="Proteomes" id="UP001225316"/>
    </source>
</evidence>
<keyword evidence="4" id="KW-1185">Reference proteome</keyword>
<keyword evidence="3" id="KW-0808">Transferase</keyword>
<accession>A0ABU1AY67</accession>
<evidence type="ECO:0000256" key="1">
    <source>
        <dbReference type="ARBA" id="ARBA00034120"/>
    </source>
</evidence>
<keyword evidence="3" id="KW-0548">Nucleotidyltransferase</keyword>
<evidence type="ECO:0000259" key="2">
    <source>
        <dbReference type="PROSITE" id="PS50878"/>
    </source>
</evidence>
<organism evidence="3 4">
    <name type="scientific">Thalassobacterium maritimum</name>
    <dbReference type="NCBI Taxonomy" id="3041265"/>
    <lineage>
        <taxon>Bacteria</taxon>
        <taxon>Pseudomonadati</taxon>
        <taxon>Verrucomicrobiota</taxon>
        <taxon>Opitutia</taxon>
        <taxon>Puniceicoccales</taxon>
        <taxon>Coraliomargaritaceae</taxon>
        <taxon>Thalassobacterium</taxon>
    </lineage>
</organism>
<protein>
    <submittedName>
        <fullName evidence="3">RNA-directed DNA polymerase</fullName>
    </submittedName>
</protein>
<dbReference type="Proteomes" id="UP001225316">
    <property type="component" value="Unassembled WGS sequence"/>
</dbReference>
<dbReference type="Pfam" id="PF00078">
    <property type="entry name" value="RVT_1"/>
    <property type="match status" value="1"/>
</dbReference>
<keyword evidence="3" id="KW-0695">RNA-directed DNA polymerase</keyword>
<dbReference type="PROSITE" id="PS50878">
    <property type="entry name" value="RT_POL"/>
    <property type="match status" value="1"/>
</dbReference>
<dbReference type="PANTHER" id="PTHR34047">
    <property type="entry name" value="NUCLEAR INTRON MATURASE 1, MITOCHONDRIAL-RELATED"/>
    <property type="match status" value="1"/>
</dbReference>
<gene>
    <name evidence="3" type="ORF">QEH52_16340</name>
</gene>
<feature type="domain" description="Reverse transcriptase" evidence="2">
    <location>
        <begin position="68"/>
        <end position="289"/>
    </location>
</feature>
<dbReference type="InterPro" id="IPR000477">
    <property type="entry name" value="RT_dom"/>
</dbReference>